<dbReference type="Gene3D" id="3.40.50.1360">
    <property type="match status" value="1"/>
</dbReference>
<evidence type="ECO:0000259" key="5">
    <source>
        <dbReference type="Pfam" id="PF04198"/>
    </source>
</evidence>
<evidence type="ECO:0000313" key="7">
    <source>
        <dbReference type="EMBL" id="AQS57043.1"/>
    </source>
</evidence>
<dbReference type="Pfam" id="PF04198">
    <property type="entry name" value="Sugar-bind"/>
    <property type="match status" value="1"/>
</dbReference>
<dbReference type="InterPro" id="IPR037171">
    <property type="entry name" value="NagB/RpiA_transferase-like"/>
</dbReference>
<dbReference type="STRING" id="1471761.B0W44_16095"/>
<organism evidence="7 8">
    <name type="scientific">Novibacillus thermophilus</name>
    <dbReference type="NCBI Taxonomy" id="1471761"/>
    <lineage>
        <taxon>Bacteria</taxon>
        <taxon>Bacillati</taxon>
        <taxon>Bacillota</taxon>
        <taxon>Bacilli</taxon>
        <taxon>Bacillales</taxon>
        <taxon>Thermoactinomycetaceae</taxon>
        <taxon>Novibacillus</taxon>
    </lineage>
</organism>
<dbReference type="PANTHER" id="PTHR34294">
    <property type="entry name" value="TRANSCRIPTIONAL REGULATOR-RELATED"/>
    <property type="match status" value="1"/>
</dbReference>
<dbReference type="PANTHER" id="PTHR34294:SF5">
    <property type="entry name" value="CENTRAL GLYCOLYTIC GENES REGULATOR"/>
    <property type="match status" value="1"/>
</dbReference>
<protein>
    <submittedName>
        <fullName evidence="7">Uncharacterized protein</fullName>
    </submittedName>
</protein>
<evidence type="ECO:0000256" key="2">
    <source>
        <dbReference type="ARBA" id="ARBA00023015"/>
    </source>
</evidence>
<dbReference type="GO" id="GO:0030246">
    <property type="term" value="F:carbohydrate binding"/>
    <property type="evidence" value="ECO:0007669"/>
    <property type="project" value="InterPro"/>
</dbReference>
<keyword evidence="8" id="KW-1185">Reference proteome</keyword>
<dbReference type="Proteomes" id="UP000188603">
    <property type="component" value="Chromosome"/>
</dbReference>
<keyword evidence="4" id="KW-0804">Transcription</keyword>
<evidence type="ECO:0000259" key="6">
    <source>
        <dbReference type="Pfam" id="PF21715"/>
    </source>
</evidence>
<dbReference type="InterPro" id="IPR036388">
    <property type="entry name" value="WH-like_DNA-bd_sf"/>
</dbReference>
<keyword evidence="2" id="KW-0805">Transcription regulation</keyword>
<dbReference type="SUPFAM" id="SSF100950">
    <property type="entry name" value="NagB/RpiA/CoA transferase-like"/>
    <property type="match status" value="1"/>
</dbReference>
<dbReference type="RefSeq" id="WP_077720892.1">
    <property type="nucleotide sequence ID" value="NZ_CP019699.1"/>
</dbReference>
<dbReference type="InterPro" id="IPR051054">
    <property type="entry name" value="SorC_transcr_regulators"/>
</dbReference>
<accession>A0A1U9KAN5</accession>
<dbReference type="SUPFAM" id="SSF46785">
    <property type="entry name" value="Winged helix' DNA-binding domain"/>
    <property type="match status" value="1"/>
</dbReference>
<feature type="domain" description="Sugar-binding" evidence="5">
    <location>
        <begin position="91"/>
        <end position="337"/>
    </location>
</feature>
<dbReference type="Gene3D" id="1.10.10.10">
    <property type="entry name" value="Winged helix-like DNA-binding domain superfamily/Winged helix DNA-binding domain"/>
    <property type="match status" value="1"/>
</dbReference>
<gene>
    <name evidence="7" type="ORF">B0W44_16095</name>
</gene>
<reference evidence="7 8" key="1">
    <citation type="journal article" date="2015" name="Int. J. Syst. Evol. Microbiol.">
        <title>Novibacillus thermophilus gen. nov., sp. nov., a Gram-staining-negative and moderately thermophilic member of the family Thermoactinomycetaceae.</title>
        <authorList>
            <person name="Yang G."/>
            <person name="Chen J."/>
            <person name="Zhou S."/>
        </authorList>
    </citation>
    <scope>NUCLEOTIDE SEQUENCE [LARGE SCALE GENOMIC DNA]</scope>
    <source>
        <strain evidence="7 8">SG-1</strain>
    </source>
</reference>
<proteinExistence type="inferred from homology"/>
<name>A0A1U9KAN5_9BACL</name>
<evidence type="ECO:0000313" key="8">
    <source>
        <dbReference type="Proteomes" id="UP000188603"/>
    </source>
</evidence>
<sequence length="356" mass="38959">MKRLLAMQKQLLPDLLDVMKKRYDLLRHIQLLQPIGRRSLAVSVNMTERVLRGEVDFLKRQGLIVTQSVGMSLTDEGRQLVDEMELLMKELFGLGELEQELAVKFGLSEVVIVPGNADQSLAAKKALGRAGANVLLNKARPGDVIAVNGGTTVAAVAEMLTDSPVLKETIFVPSRGGLGEAVELQANYLASLMAKKTGASYRLMHVPDQMSEEVYRSLMNEPNILDVLKVIRRARIVLHGIGDALAMATRRNAPASLIAKLREKKAVGEAFGYYFNRRGEIVHRMQTVGLRLEDVHQAEIVIAVAGGASKGEAIASVCRGGSRDILVTDEAAAQSMIHLLAKKTEEDVYRGNENRD</sequence>
<dbReference type="OrthoDB" id="9793820at2"/>
<evidence type="ECO:0000256" key="4">
    <source>
        <dbReference type="ARBA" id="ARBA00023163"/>
    </source>
</evidence>
<dbReference type="InterPro" id="IPR048715">
    <property type="entry name" value="CggR_N"/>
</dbReference>
<feature type="domain" description="CggR N-terminal DNA binding" evidence="6">
    <location>
        <begin position="18"/>
        <end position="88"/>
    </location>
</feature>
<keyword evidence="3" id="KW-0238">DNA-binding</keyword>
<comment type="similarity">
    <text evidence="1">Belongs to the SorC transcriptional regulatory family.</text>
</comment>
<evidence type="ECO:0000256" key="1">
    <source>
        <dbReference type="ARBA" id="ARBA00010466"/>
    </source>
</evidence>
<dbReference type="GO" id="GO:0003677">
    <property type="term" value="F:DNA binding"/>
    <property type="evidence" value="ECO:0007669"/>
    <property type="project" value="UniProtKB-KW"/>
</dbReference>
<dbReference type="Pfam" id="PF21715">
    <property type="entry name" value="CggR_N"/>
    <property type="match status" value="1"/>
</dbReference>
<dbReference type="EMBL" id="CP019699">
    <property type="protein sequence ID" value="AQS57043.1"/>
    <property type="molecule type" value="Genomic_DNA"/>
</dbReference>
<dbReference type="KEGG" id="ntr:B0W44_16095"/>
<dbReference type="AlphaFoldDB" id="A0A1U9KAN5"/>
<dbReference type="InterPro" id="IPR036390">
    <property type="entry name" value="WH_DNA-bd_sf"/>
</dbReference>
<dbReference type="InterPro" id="IPR007324">
    <property type="entry name" value="Sugar-bd_dom_put"/>
</dbReference>
<evidence type="ECO:0000256" key="3">
    <source>
        <dbReference type="ARBA" id="ARBA00023125"/>
    </source>
</evidence>